<comment type="similarity">
    <text evidence="3 18">Belongs to the complex I subunit 2 family.</text>
</comment>
<evidence type="ECO:0000256" key="11">
    <source>
        <dbReference type="ARBA" id="ARBA00022982"/>
    </source>
</evidence>
<feature type="transmembrane region" description="Helical" evidence="18">
    <location>
        <begin position="261"/>
        <end position="284"/>
    </location>
</feature>
<evidence type="ECO:0000256" key="2">
    <source>
        <dbReference type="ARBA" id="ARBA00004448"/>
    </source>
</evidence>
<dbReference type="InterPro" id="IPR001750">
    <property type="entry name" value="ND/Mrp_TM"/>
</dbReference>
<keyword evidence="14 18" id="KW-0830">Ubiquinone</keyword>
<evidence type="ECO:0000256" key="18">
    <source>
        <dbReference type="RuleBase" id="RU003403"/>
    </source>
</evidence>
<evidence type="ECO:0000256" key="10">
    <source>
        <dbReference type="ARBA" id="ARBA00022967"/>
    </source>
</evidence>
<evidence type="ECO:0000256" key="9">
    <source>
        <dbReference type="ARBA" id="ARBA00022792"/>
    </source>
</evidence>
<evidence type="ECO:0000256" key="6">
    <source>
        <dbReference type="ARBA" id="ARBA00022448"/>
    </source>
</evidence>
<evidence type="ECO:0000256" key="7">
    <source>
        <dbReference type="ARBA" id="ARBA00022660"/>
    </source>
</evidence>
<feature type="transmembrane region" description="Helical" evidence="18">
    <location>
        <begin position="197"/>
        <end position="214"/>
    </location>
</feature>
<reference evidence="20" key="1">
    <citation type="submission" date="2019-01" db="EMBL/GenBank/DDBJ databases">
        <title>Mitochondrial phylogenomics of Collembola.</title>
        <authorList>
            <person name="Sun X."/>
            <person name="Xie Z.-J."/>
            <person name="Dong J."/>
            <person name="Yu D.-Y."/>
        </authorList>
    </citation>
    <scope>NUCLEOTIDE SEQUENCE</scope>
</reference>
<dbReference type="GO" id="GO:0005743">
    <property type="term" value="C:mitochondrial inner membrane"/>
    <property type="evidence" value="ECO:0007669"/>
    <property type="project" value="UniProtKB-SubCell"/>
</dbReference>
<dbReference type="EC" id="7.1.1.2" evidence="4 18"/>
<feature type="transmembrane region" description="Helical" evidence="18">
    <location>
        <begin position="30"/>
        <end position="49"/>
    </location>
</feature>
<feature type="transmembrane region" description="Helical" evidence="18">
    <location>
        <begin position="6"/>
        <end position="23"/>
    </location>
</feature>
<gene>
    <name evidence="20" type="primary">ND2</name>
</gene>
<evidence type="ECO:0000256" key="1">
    <source>
        <dbReference type="ARBA" id="ARBA00003257"/>
    </source>
</evidence>
<proteinExistence type="inferred from homology"/>
<evidence type="ECO:0000256" key="13">
    <source>
        <dbReference type="ARBA" id="ARBA00023027"/>
    </source>
</evidence>
<comment type="function">
    <text evidence="1">Core subunit of the mitochondrial membrane respiratory chain NADH dehydrogenase (Complex I) that is believed to belong to the minimal assembly required for catalysis. Complex I functions in the transfer of electrons from NADH to the respiratory chain. The immediate electron acceptor for the enzyme is believed to be ubiquinone.</text>
</comment>
<comment type="subcellular location">
    <subcellularLocation>
        <location evidence="2 18">Mitochondrion inner membrane</location>
        <topology evidence="2 18">Multi-pass membrane protein</topology>
    </subcellularLocation>
</comment>
<evidence type="ECO:0000256" key="14">
    <source>
        <dbReference type="ARBA" id="ARBA00023075"/>
    </source>
</evidence>
<dbReference type="GO" id="GO:0008137">
    <property type="term" value="F:NADH dehydrogenase (ubiquinone) activity"/>
    <property type="evidence" value="ECO:0007669"/>
    <property type="project" value="UniProtKB-EC"/>
</dbReference>
<dbReference type="PANTHER" id="PTHR46552:SF1">
    <property type="entry name" value="NADH-UBIQUINONE OXIDOREDUCTASE CHAIN 2"/>
    <property type="match status" value="1"/>
</dbReference>
<evidence type="ECO:0000256" key="17">
    <source>
        <dbReference type="ARBA" id="ARBA00049551"/>
    </source>
</evidence>
<keyword evidence="12 18" id="KW-1133">Transmembrane helix</keyword>
<dbReference type="EMBL" id="MK431898">
    <property type="protein sequence ID" value="QIT06470.1"/>
    <property type="molecule type" value="Genomic_DNA"/>
</dbReference>
<feature type="transmembrane region" description="Helical" evidence="18">
    <location>
        <begin position="305"/>
        <end position="325"/>
    </location>
</feature>
<keyword evidence="9 18" id="KW-0999">Mitochondrion inner membrane</keyword>
<feature type="transmembrane region" description="Helical" evidence="18">
    <location>
        <begin position="234"/>
        <end position="255"/>
    </location>
</feature>
<keyword evidence="7 18" id="KW-0679">Respiratory chain</keyword>
<keyword evidence="10 18" id="KW-1278">Translocase</keyword>
<keyword evidence="11 18" id="KW-0249">Electron transport</keyword>
<organism evidence="20">
    <name type="scientific">Novacerus sp. FZ-2019</name>
    <dbReference type="NCBI Taxonomy" id="2585224"/>
    <lineage>
        <taxon>Eukaryota</taxon>
        <taxon>Metazoa</taxon>
        <taxon>Ecdysozoa</taxon>
        <taxon>Arthropoda</taxon>
        <taxon>Hexapoda</taxon>
        <taxon>Collembola</taxon>
        <taxon>Entomobryomorpha</taxon>
        <taxon>Tomoceroidea</taxon>
        <taxon>Tomoceridae</taxon>
        <taxon>Novacerus</taxon>
    </lineage>
</organism>
<keyword evidence="6" id="KW-0813">Transport</keyword>
<keyword evidence="16 18" id="KW-0472">Membrane</keyword>
<keyword evidence="8 18" id="KW-0812">Transmembrane</keyword>
<comment type="function">
    <text evidence="18">Core subunit of the mitochondrial membrane respiratory chain NADH dehydrogenase (Complex I) which catalyzes electron transfer from NADH through the respiratory chain, using ubiquinone as an electron acceptor. Essential for the catalytic activity and assembly of complex I.</text>
</comment>
<evidence type="ECO:0000256" key="16">
    <source>
        <dbReference type="ARBA" id="ARBA00023136"/>
    </source>
</evidence>
<evidence type="ECO:0000259" key="19">
    <source>
        <dbReference type="Pfam" id="PF00361"/>
    </source>
</evidence>
<keyword evidence="13 18" id="KW-0520">NAD</keyword>
<keyword evidence="15 18" id="KW-0496">Mitochondrion</keyword>
<feature type="domain" description="NADH:quinone oxidoreductase/Mrp antiporter transmembrane" evidence="19">
    <location>
        <begin position="24"/>
        <end position="279"/>
    </location>
</feature>
<dbReference type="Pfam" id="PF00361">
    <property type="entry name" value="Proton_antipo_M"/>
    <property type="match status" value="1"/>
</dbReference>
<feature type="transmembrane region" description="Helical" evidence="18">
    <location>
        <begin position="92"/>
        <end position="115"/>
    </location>
</feature>
<dbReference type="InterPro" id="IPR050175">
    <property type="entry name" value="Complex_I_Subunit_2"/>
</dbReference>
<evidence type="ECO:0000256" key="12">
    <source>
        <dbReference type="ARBA" id="ARBA00022989"/>
    </source>
</evidence>
<geneLocation type="mitochondrion" evidence="20"/>
<dbReference type="PRINTS" id="PR01436">
    <property type="entry name" value="NADHDHGNASE2"/>
</dbReference>
<name>A0A6H0EWS7_9HEXA</name>
<protein>
    <recommendedName>
        <fullName evidence="5 18">NADH-ubiquinone oxidoreductase chain 2</fullName>
        <ecNumber evidence="4 18">7.1.1.2</ecNumber>
    </recommendedName>
</protein>
<evidence type="ECO:0000256" key="3">
    <source>
        <dbReference type="ARBA" id="ARBA00007012"/>
    </source>
</evidence>
<feature type="transmembrane region" description="Helical" evidence="18">
    <location>
        <begin position="135"/>
        <end position="158"/>
    </location>
</feature>
<dbReference type="InterPro" id="IPR003917">
    <property type="entry name" value="NADH_UbQ_OxRdtase_chain2"/>
</dbReference>
<sequence>MKIKIYHLMFLSTLMLGTMVAISSNSWFTCWIGLEINLMSMIPLFVIKLKPSSSETAIKYFLIQAMASLILMFSSIMMNLMENMNILLSMNYILILTIAIKVGVPPFHFWFIQIIEMTEWMQCSILMTWQKVAPLFLMFYSSNYLSSVILVMASSIGSLGGYNQNSIKKILAYSSIMNLAWMLASMMISFYTFMTYFLFYSMIIIMIITSLFLMNTKTLEMYANKIEMNKTILFLNFMSLGGLPPFIGFFIKMNIIKNLSLMSISITMIIMLIFASLITLWFYLKLLYSSILTMNLSYYNLKINIKNLLLASGLVNLLPSVMIIIY</sequence>
<comment type="catalytic activity">
    <reaction evidence="17 18">
        <text>a ubiquinone + NADH + 5 H(+)(in) = a ubiquinol + NAD(+) + 4 H(+)(out)</text>
        <dbReference type="Rhea" id="RHEA:29091"/>
        <dbReference type="Rhea" id="RHEA-COMP:9565"/>
        <dbReference type="Rhea" id="RHEA-COMP:9566"/>
        <dbReference type="ChEBI" id="CHEBI:15378"/>
        <dbReference type="ChEBI" id="CHEBI:16389"/>
        <dbReference type="ChEBI" id="CHEBI:17976"/>
        <dbReference type="ChEBI" id="CHEBI:57540"/>
        <dbReference type="ChEBI" id="CHEBI:57945"/>
        <dbReference type="EC" id="7.1.1.2"/>
    </reaction>
</comment>
<dbReference type="AlphaFoldDB" id="A0A6H0EWS7"/>
<evidence type="ECO:0000256" key="4">
    <source>
        <dbReference type="ARBA" id="ARBA00012944"/>
    </source>
</evidence>
<evidence type="ECO:0000256" key="15">
    <source>
        <dbReference type="ARBA" id="ARBA00023128"/>
    </source>
</evidence>
<evidence type="ECO:0000256" key="5">
    <source>
        <dbReference type="ARBA" id="ARBA00021008"/>
    </source>
</evidence>
<dbReference type="GO" id="GO:0006120">
    <property type="term" value="P:mitochondrial electron transport, NADH to ubiquinone"/>
    <property type="evidence" value="ECO:0007669"/>
    <property type="project" value="InterPro"/>
</dbReference>
<evidence type="ECO:0000313" key="20">
    <source>
        <dbReference type="EMBL" id="QIT06470.1"/>
    </source>
</evidence>
<dbReference type="PANTHER" id="PTHR46552">
    <property type="entry name" value="NADH-UBIQUINONE OXIDOREDUCTASE CHAIN 2"/>
    <property type="match status" value="1"/>
</dbReference>
<feature type="transmembrane region" description="Helical" evidence="18">
    <location>
        <begin position="61"/>
        <end position="80"/>
    </location>
</feature>
<accession>A0A6H0EWS7</accession>
<evidence type="ECO:0000256" key="8">
    <source>
        <dbReference type="ARBA" id="ARBA00022692"/>
    </source>
</evidence>